<dbReference type="GO" id="GO:0005737">
    <property type="term" value="C:cytoplasm"/>
    <property type="evidence" value="ECO:0007669"/>
    <property type="project" value="UniProtKB-SubCell"/>
</dbReference>
<feature type="binding site" evidence="10">
    <location>
        <position position="125"/>
    </location>
    <ligand>
        <name>L-histidine</name>
        <dbReference type="ChEBI" id="CHEBI:57595"/>
    </ligand>
</feature>
<evidence type="ECO:0000313" key="12">
    <source>
        <dbReference type="EMBL" id="SMP55087.1"/>
    </source>
</evidence>
<comment type="subcellular location">
    <subcellularLocation>
        <location evidence="1 9">Cytoplasm</location>
    </subcellularLocation>
</comment>
<dbReference type="GO" id="GO:0000105">
    <property type="term" value="P:L-histidine biosynthetic process"/>
    <property type="evidence" value="ECO:0007669"/>
    <property type="project" value="UniProtKB-UniRule"/>
</dbReference>
<dbReference type="PIRSF" id="PIRSF001549">
    <property type="entry name" value="His-tRNA_synth"/>
    <property type="match status" value="1"/>
</dbReference>
<dbReference type="HAMAP" id="MF_00125">
    <property type="entry name" value="HisZ"/>
    <property type="match status" value="1"/>
</dbReference>
<feature type="binding site" evidence="10">
    <location>
        <position position="129"/>
    </location>
    <ligand>
        <name>L-histidine</name>
        <dbReference type="ChEBI" id="CHEBI:57595"/>
    </ligand>
</feature>
<keyword evidence="12" id="KW-0808">Transferase</keyword>
<name>A0AA45WVT6_9CLOT</name>
<dbReference type="GO" id="GO:0006427">
    <property type="term" value="P:histidyl-tRNA aminoacylation"/>
    <property type="evidence" value="ECO:0007669"/>
    <property type="project" value="TreeGrafter"/>
</dbReference>
<keyword evidence="6 9" id="KW-0028">Amino-acid biosynthesis</keyword>
<feature type="binding site" evidence="10">
    <location>
        <begin position="275"/>
        <end position="276"/>
    </location>
    <ligand>
        <name>L-histidine</name>
        <dbReference type="ChEBI" id="CHEBI:57595"/>
    </ligand>
</feature>
<comment type="similarity">
    <text evidence="3 9">Belongs to the class-II aminoacyl-tRNA synthetase family. HisZ subfamily.</text>
</comment>
<dbReference type="GO" id="GO:0004821">
    <property type="term" value="F:histidine-tRNA ligase activity"/>
    <property type="evidence" value="ECO:0007669"/>
    <property type="project" value="TreeGrafter"/>
</dbReference>
<dbReference type="Gene3D" id="3.30.930.10">
    <property type="entry name" value="Bira Bifunctional Protein, Domain 2"/>
    <property type="match status" value="1"/>
</dbReference>
<comment type="pathway">
    <text evidence="2 9">Amino-acid biosynthesis; L-histidine biosynthesis; L-histidine from 5-phospho-alpha-D-ribose 1-diphosphate: step 1/9.</text>
</comment>
<dbReference type="NCBIfam" id="TIGR00443">
    <property type="entry name" value="hisZ_biosyn_reg"/>
    <property type="match status" value="1"/>
</dbReference>
<feature type="binding site" evidence="10">
    <location>
        <position position="111"/>
    </location>
    <ligand>
        <name>L-histidine</name>
        <dbReference type="ChEBI" id="CHEBI:57595"/>
    </ligand>
</feature>
<evidence type="ECO:0000256" key="6">
    <source>
        <dbReference type="ARBA" id="ARBA00022605"/>
    </source>
</evidence>
<reference evidence="12" key="1">
    <citation type="submission" date="2017-05" db="EMBL/GenBank/DDBJ databases">
        <authorList>
            <person name="Varghese N."/>
            <person name="Submissions S."/>
        </authorList>
    </citation>
    <scope>NUCLEOTIDE SEQUENCE</scope>
    <source>
        <strain evidence="12">Su22</strain>
    </source>
</reference>
<dbReference type="PANTHER" id="PTHR43707:SF6">
    <property type="entry name" value="ATP PHOSPHORIBOSYLTRANSFERASE REGULATORY SUBUNIT"/>
    <property type="match status" value="1"/>
</dbReference>
<dbReference type="InterPro" id="IPR004517">
    <property type="entry name" value="HisZ"/>
</dbReference>
<dbReference type="InterPro" id="IPR041715">
    <property type="entry name" value="HisRS-like_core"/>
</dbReference>
<evidence type="ECO:0000259" key="11">
    <source>
        <dbReference type="PROSITE" id="PS50862"/>
    </source>
</evidence>
<feature type="domain" description="Aminoacyl-transfer RNA synthetases class-II family profile" evidence="11">
    <location>
        <begin position="1"/>
        <end position="334"/>
    </location>
</feature>
<evidence type="ECO:0000256" key="3">
    <source>
        <dbReference type="ARBA" id="ARBA00005539"/>
    </source>
</evidence>
<dbReference type="EMBL" id="FXUF01000005">
    <property type="protein sequence ID" value="SMP55087.1"/>
    <property type="molecule type" value="Genomic_DNA"/>
</dbReference>
<keyword evidence="12" id="KW-0328">Glycosyltransferase</keyword>
<dbReference type="Proteomes" id="UP001158066">
    <property type="component" value="Unassembled WGS sequence"/>
</dbReference>
<dbReference type="InterPro" id="IPR004516">
    <property type="entry name" value="HisRS/HisZ"/>
</dbReference>
<organism evidence="12 13">
    <name type="scientific">Anoxynatronum buryatiense</name>
    <dbReference type="NCBI Taxonomy" id="489973"/>
    <lineage>
        <taxon>Bacteria</taxon>
        <taxon>Bacillati</taxon>
        <taxon>Bacillota</taxon>
        <taxon>Clostridia</taxon>
        <taxon>Eubacteriales</taxon>
        <taxon>Clostridiaceae</taxon>
        <taxon>Anoxynatronum</taxon>
    </lineage>
</organism>
<comment type="subunit">
    <text evidence="9">Heteromultimer composed of HisG and HisZ subunits.</text>
</comment>
<evidence type="ECO:0000256" key="1">
    <source>
        <dbReference type="ARBA" id="ARBA00004496"/>
    </source>
</evidence>
<evidence type="ECO:0000256" key="4">
    <source>
        <dbReference type="ARBA" id="ARBA00020397"/>
    </source>
</evidence>
<dbReference type="PROSITE" id="PS50862">
    <property type="entry name" value="AA_TRNA_LIGASE_II"/>
    <property type="match status" value="1"/>
</dbReference>
<dbReference type="CDD" id="cd00773">
    <property type="entry name" value="HisRS-like_core"/>
    <property type="match status" value="1"/>
</dbReference>
<accession>A0AA45WVT6</accession>
<dbReference type="RefSeq" id="WP_283409127.1">
    <property type="nucleotide sequence ID" value="NZ_FXUF01000005.1"/>
</dbReference>
<dbReference type="AlphaFoldDB" id="A0AA45WVT6"/>
<dbReference type="GO" id="GO:0140096">
    <property type="term" value="F:catalytic activity, acting on a protein"/>
    <property type="evidence" value="ECO:0007669"/>
    <property type="project" value="UniProtKB-ARBA"/>
</dbReference>
<feature type="binding site" evidence="10">
    <location>
        <begin position="81"/>
        <end position="83"/>
    </location>
    <ligand>
        <name>L-histidine</name>
        <dbReference type="ChEBI" id="CHEBI:57595"/>
    </ligand>
</feature>
<sequence>MNQRKVFLPQGVQDLLIDDCLLRRVIENQIMETFTQWGYMEVSSPALEYYDLFTRPEVLADGDKMFKLIDADGRILVLRPDCTIPMARVVATKMRDFVYPLKLCYVADVFRIDQEQAGKKREFRQAGIELFGVTTAKGDAEVLVTAIETLKGIGLQHVTVELGSVKYLKALFRQLGLTADQQAAVVALLEEKNVTGLQELARDYGINGGYGALLTRLPRLFGTLEEVQAALAQHPQTPEMTEALEELQATIELVADYGLDQYLGIDLGMVNQLDYYTGIIFKGFTRDLGTVLLSGGRYDALLGNFGMDCPATGFALVIHKITKALKIQEQLQVPKRRHVLVLACDTPRGTVGEAVGQLRQQDDIVEFCLLKTADDIRAYMKKRQVDELVRIHPDGRVESIDPARLTDAMMKEVTQ</sequence>
<dbReference type="SUPFAM" id="SSF55681">
    <property type="entry name" value="Class II aaRS and biotin synthetases"/>
    <property type="match status" value="1"/>
</dbReference>
<keyword evidence="13" id="KW-1185">Reference proteome</keyword>
<dbReference type="InterPro" id="IPR006195">
    <property type="entry name" value="aa-tRNA-synth_II"/>
</dbReference>
<evidence type="ECO:0000256" key="7">
    <source>
        <dbReference type="ARBA" id="ARBA00023102"/>
    </source>
</evidence>
<gene>
    <name evidence="9" type="primary">hisZ</name>
    <name evidence="12" type="ORF">SAMN06296020_105212</name>
</gene>
<dbReference type="InterPro" id="IPR045864">
    <property type="entry name" value="aa-tRNA-synth_II/BPL/LPL"/>
</dbReference>
<evidence type="ECO:0000256" key="5">
    <source>
        <dbReference type="ARBA" id="ARBA00022490"/>
    </source>
</evidence>
<dbReference type="GO" id="GO:0016757">
    <property type="term" value="F:glycosyltransferase activity"/>
    <property type="evidence" value="ECO:0007669"/>
    <property type="project" value="UniProtKB-KW"/>
</dbReference>
<comment type="caution">
    <text evidence="12">The sequence shown here is derived from an EMBL/GenBank/DDBJ whole genome shotgun (WGS) entry which is preliminary data.</text>
</comment>
<proteinExistence type="inferred from homology"/>
<evidence type="ECO:0000256" key="2">
    <source>
        <dbReference type="ARBA" id="ARBA00004667"/>
    </source>
</evidence>
<protein>
    <recommendedName>
        <fullName evidence="4 9">ATP phosphoribosyltransferase regulatory subunit</fullName>
    </recommendedName>
</protein>
<evidence type="ECO:0000313" key="13">
    <source>
        <dbReference type="Proteomes" id="UP001158066"/>
    </source>
</evidence>
<evidence type="ECO:0000256" key="10">
    <source>
        <dbReference type="PIRSR" id="PIRSR001549-1"/>
    </source>
</evidence>
<keyword evidence="5 9" id="KW-0963">Cytoplasm</keyword>
<comment type="miscellaneous">
    <text evidence="9">This function is generally fulfilled by the C-terminal part of HisG, which is missing in some bacteria such as this one.</text>
</comment>
<evidence type="ECO:0000256" key="9">
    <source>
        <dbReference type="HAMAP-Rule" id="MF_00125"/>
    </source>
</evidence>
<keyword evidence="7 9" id="KW-0368">Histidine biosynthesis</keyword>
<evidence type="ECO:0000256" key="8">
    <source>
        <dbReference type="ARBA" id="ARBA00025246"/>
    </source>
</evidence>
<dbReference type="PANTHER" id="PTHR43707">
    <property type="entry name" value="HISTIDYL-TRNA SYNTHETASE"/>
    <property type="match status" value="1"/>
</dbReference>
<dbReference type="Pfam" id="PF13393">
    <property type="entry name" value="tRNA-synt_His"/>
    <property type="match status" value="1"/>
</dbReference>
<comment type="function">
    <text evidence="8 9">Required for the first step of histidine biosynthesis. May allow the feedback regulation of ATP phosphoribosyltransferase activity by histidine.</text>
</comment>